<evidence type="ECO:0000256" key="3">
    <source>
        <dbReference type="ARBA" id="ARBA00022692"/>
    </source>
</evidence>
<gene>
    <name evidence="8" type="primary">YCR023C</name>
    <name evidence="8" type="ORF">CM83_15126</name>
</gene>
<evidence type="ECO:0000256" key="2">
    <source>
        <dbReference type="ARBA" id="ARBA00022448"/>
    </source>
</evidence>
<dbReference type="PRINTS" id="PR01035">
    <property type="entry name" value="TCRTETA"/>
</dbReference>
<feature type="transmembrane region" description="Helical" evidence="6">
    <location>
        <begin position="46"/>
        <end position="68"/>
    </location>
</feature>
<dbReference type="InterPro" id="IPR011701">
    <property type="entry name" value="MFS"/>
</dbReference>
<dbReference type="SUPFAM" id="SSF103473">
    <property type="entry name" value="MFS general substrate transporter"/>
    <property type="match status" value="1"/>
</dbReference>
<reference evidence="8" key="2">
    <citation type="submission" date="2014-07" db="EMBL/GenBank/DDBJ databases">
        <authorList>
            <person name="Hull J."/>
        </authorList>
    </citation>
    <scope>NUCLEOTIDE SEQUENCE</scope>
</reference>
<proteinExistence type="predicted"/>
<dbReference type="EMBL" id="GBHO01011836">
    <property type="protein sequence ID" value="JAG31768.1"/>
    <property type="molecule type" value="Transcribed_RNA"/>
</dbReference>
<dbReference type="Pfam" id="PF07690">
    <property type="entry name" value="MFS_1"/>
    <property type="match status" value="1"/>
</dbReference>
<keyword evidence="2" id="KW-0813">Transport</keyword>
<evidence type="ECO:0000256" key="1">
    <source>
        <dbReference type="ARBA" id="ARBA00004141"/>
    </source>
</evidence>
<comment type="subcellular location">
    <subcellularLocation>
        <location evidence="1">Membrane</location>
        <topology evidence="1">Multi-pass membrane protein</topology>
    </subcellularLocation>
</comment>
<dbReference type="GO" id="GO:0022857">
    <property type="term" value="F:transmembrane transporter activity"/>
    <property type="evidence" value="ECO:0007669"/>
    <property type="project" value="InterPro"/>
</dbReference>
<sequence>MLIFGLSSSVWMCAICRFFHGLFNGNIIVAKTMMADITDKTNQAKAFSLMSLSTGIGFLIGPALGGLLYDPTNSASLSWVGFDKNGIFAKYTALLPSLVICTYTCFCICVCTLFLK</sequence>
<dbReference type="InterPro" id="IPR036259">
    <property type="entry name" value="MFS_trans_sf"/>
</dbReference>
<name>A0A0A9YKY9_LYGHE</name>
<dbReference type="Gene3D" id="1.20.1250.20">
    <property type="entry name" value="MFS general substrate transporter like domains"/>
    <property type="match status" value="1"/>
</dbReference>
<organism evidence="8">
    <name type="scientific">Lygus hesperus</name>
    <name type="common">Western plant bug</name>
    <dbReference type="NCBI Taxonomy" id="30085"/>
    <lineage>
        <taxon>Eukaryota</taxon>
        <taxon>Metazoa</taxon>
        <taxon>Ecdysozoa</taxon>
        <taxon>Arthropoda</taxon>
        <taxon>Hexapoda</taxon>
        <taxon>Insecta</taxon>
        <taxon>Pterygota</taxon>
        <taxon>Neoptera</taxon>
        <taxon>Paraneoptera</taxon>
        <taxon>Hemiptera</taxon>
        <taxon>Heteroptera</taxon>
        <taxon>Panheteroptera</taxon>
        <taxon>Cimicomorpha</taxon>
        <taxon>Miridae</taxon>
        <taxon>Mirini</taxon>
        <taxon>Lygus</taxon>
    </lineage>
</organism>
<dbReference type="InterPro" id="IPR001958">
    <property type="entry name" value="Tet-R_TetA/multi-R_MdtG-like"/>
</dbReference>
<evidence type="ECO:0000256" key="4">
    <source>
        <dbReference type="ARBA" id="ARBA00022989"/>
    </source>
</evidence>
<protein>
    <submittedName>
        <fullName evidence="8">Putative membrane protein YCR023C</fullName>
    </submittedName>
</protein>
<dbReference type="AlphaFoldDB" id="A0A0A9YKY9"/>
<keyword evidence="4 6" id="KW-1133">Transmembrane helix</keyword>
<dbReference type="InterPro" id="IPR020846">
    <property type="entry name" value="MFS_dom"/>
</dbReference>
<evidence type="ECO:0000313" key="8">
    <source>
        <dbReference type="EMBL" id="JAG31768.1"/>
    </source>
</evidence>
<dbReference type="PANTHER" id="PTHR23504">
    <property type="entry name" value="MAJOR FACILITATOR SUPERFAMILY DOMAIN-CONTAINING PROTEIN 10"/>
    <property type="match status" value="1"/>
</dbReference>
<feature type="transmembrane region" description="Helical" evidence="6">
    <location>
        <begin position="88"/>
        <end position="115"/>
    </location>
</feature>
<feature type="transmembrane region" description="Helical" evidence="6">
    <location>
        <begin position="6"/>
        <end position="25"/>
    </location>
</feature>
<evidence type="ECO:0000256" key="5">
    <source>
        <dbReference type="ARBA" id="ARBA00023136"/>
    </source>
</evidence>
<keyword evidence="5 6" id="KW-0472">Membrane</keyword>
<keyword evidence="3 6" id="KW-0812">Transmembrane</keyword>
<dbReference type="GO" id="GO:0016020">
    <property type="term" value="C:membrane"/>
    <property type="evidence" value="ECO:0007669"/>
    <property type="project" value="UniProtKB-SubCell"/>
</dbReference>
<dbReference type="PROSITE" id="PS50850">
    <property type="entry name" value="MFS"/>
    <property type="match status" value="1"/>
</dbReference>
<dbReference type="PANTHER" id="PTHR23504:SF15">
    <property type="entry name" value="MAJOR FACILITATOR SUPERFAMILY (MFS) PROFILE DOMAIN-CONTAINING PROTEIN"/>
    <property type="match status" value="1"/>
</dbReference>
<evidence type="ECO:0000256" key="6">
    <source>
        <dbReference type="SAM" id="Phobius"/>
    </source>
</evidence>
<evidence type="ECO:0000259" key="7">
    <source>
        <dbReference type="PROSITE" id="PS50850"/>
    </source>
</evidence>
<reference evidence="8" key="1">
    <citation type="journal article" date="2014" name="PLoS ONE">
        <title>Transcriptome-Based Identification of ABC Transporters in the Western Tarnished Plant Bug Lygus hesperus.</title>
        <authorList>
            <person name="Hull J.J."/>
            <person name="Chaney K."/>
            <person name="Geib S.M."/>
            <person name="Fabrick J.A."/>
            <person name="Brent C.S."/>
            <person name="Walsh D."/>
            <person name="Lavine L.C."/>
        </authorList>
    </citation>
    <scope>NUCLEOTIDE SEQUENCE</scope>
</reference>
<feature type="domain" description="Major facilitator superfamily (MFS) profile" evidence="7">
    <location>
        <begin position="1"/>
        <end position="116"/>
    </location>
</feature>
<accession>A0A0A9YKY9</accession>